<dbReference type="GeneID" id="111021165"/>
<organism evidence="8 9">
    <name type="scientific">Momordica charantia</name>
    <name type="common">Bitter gourd</name>
    <name type="synonym">Balsam pear</name>
    <dbReference type="NCBI Taxonomy" id="3673"/>
    <lineage>
        <taxon>Eukaryota</taxon>
        <taxon>Viridiplantae</taxon>
        <taxon>Streptophyta</taxon>
        <taxon>Embryophyta</taxon>
        <taxon>Tracheophyta</taxon>
        <taxon>Spermatophyta</taxon>
        <taxon>Magnoliopsida</taxon>
        <taxon>eudicotyledons</taxon>
        <taxon>Gunneridae</taxon>
        <taxon>Pentapetalae</taxon>
        <taxon>rosids</taxon>
        <taxon>fabids</taxon>
        <taxon>Cucurbitales</taxon>
        <taxon>Cucurbitaceae</taxon>
        <taxon>Momordiceae</taxon>
        <taxon>Momordica</taxon>
    </lineage>
</organism>
<dbReference type="PANTHER" id="PTHR33021:SF9">
    <property type="entry name" value="PUTATIVE, EXPRESSED-RELATED"/>
    <property type="match status" value="1"/>
</dbReference>
<keyword evidence="3" id="KW-1015">Disulfide bond</keyword>
<keyword evidence="6" id="KW-0732">Signal</keyword>
<gene>
    <name evidence="9" type="primary">LOC111021165</name>
</gene>
<dbReference type="AlphaFoldDB" id="A0A6J1DI73"/>
<dbReference type="PROSITE" id="PS51485">
    <property type="entry name" value="PHYTOCYANIN"/>
    <property type="match status" value="1"/>
</dbReference>
<evidence type="ECO:0000256" key="1">
    <source>
        <dbReference type="ARBA" id="ARBA00022723"/>
    </source>
</evidence>
<dbReference type="InterPro" id="IPR039391">
    <property type="entry name" value="Phytocyanin-like"/>
</dbReference>
<dbReference type="RefSeq" id="XP_022153713.1">
    <property type="nucleotide sequence ID" value="XM_022298021.1"/>
</dbReference>
<evidence type="ECO:0000256" key="6">
    <source>
        <dbReference type="SAM" id="SignalP"/>
    </source>
</evidence>
<dbReference type="KEGG" id="mcha:111021165"/>
<keyword evidence="1" id="KW-0479">Metal-binding</keyword>
<reference evidence="9" key="1">
    <citation type="submission" date="2025-08" db="UniProtKB">
        <authorList>
            <consortium name="RefSeq"/>
        </authorList>
    </citation>
    <scope>IDENTIFICATION</scope>
    <source>
        <strain evidence="9">OHB3-1</strain>
    </source>
</reference>
<dbReference type="GO" id="GO:0005886">
    <property type="term" value="C:plasma membrane"/>
    <property type="evidence" value="ECO:0007669"/>
    <property type="project" value="TreeGrafter"/>
</dbReference>
<dbReference type="Pfam" id="PF02298">
    <property type="entry name" value="Cu_bind_like"/>
    <property type="match status" value="1"/>
</dbReference>
<evidence type="ECO:0000256" key="3">
    <source>
        <dbReference type="ARBA" id="ARBA00023157"/>
    </source>
</evidence>
<evidence type="ECO:0000256" key="5">
    <source>
        <dbReference type="ARBA" id="ARBA00082491"/>
    </source>
</evidence>
<dbReference type="PANTHER" id="PTHR33021">
    <property type="entry name" value="BLUE COPPER PROTEIN"/>
    <property type="match status" value="1"/>
</dbReference>
<feature type="domain" description="Phytocyanin" evidence="7">
    <location>
        <begin position="32"/>
        <end position="127"/>
    </location>
</feature>
<dbReference type="OrthoDB" id="2011645at2759"/>
<dbReference type="SUPFAM" id="SSF49503">
    <property type="entry name" value="Cupredoxins"/>
    <property type="match status" value="1"/>
</dbReference>
<dbReference type="Proteomes" id="UP000504603">
    <property type="component" value="Unplaced"/>
</dbReference>
<evidence type="ECO:0000256" key="2">
    <source>
        <dbReference type="ARBA" id="ARBA00023008"/>
    </source>
</evidence>
<protein>
    <recommendedName>
        <fullName evidence="4">Basic blue protein</fullName>
    </recommendedName>
    <alternativeName>
        <fullName evidence="5">Plantacyanin</fullName>
    </alternativeName>
</protein>
<accession>A0A6J1DI73</accession>
<evidence type="ECO:0000313" key="9">
    <source>
        <dbReference type="RefSeq" id="XP_022153713.1"/>
    </source>
</evidence>
<sequence length="127" mass="13489">MAQSGRRSGGAGAVAVVAVWLMIWLELGDAAATFMVGDSNGWNFNVKGWPNGKVFRAGDVLRFKYDPRVHNVVAVDEEGYNSCTAPTGTKVLSSGNDEIKLSPGHNFFICTTPGHCQAGMKIATTAL</sequence>
<dbReference type="GO" id="GO:0046872">
    <property type="term" value="F:metal ion binding"/>
    <property type="evidence" value="ECO:0007669"/>
    <property type="project" value="UniProtKB-KW"/>
</dbReference>
<dbReference type="FunFam" id="2.60.40.420:FF:000013">
    <property type="entry name" value="basic blue protein-like"/>
    <property type="match status" value="1"/>
</dbReference>
<evidence type="ECO:0000313" key="8">
    <source>
        <dbReference type="Proteomes" id="UP000504603"/>
    </source>
</evidence>
<dbReference type="InterPro" id="IPR008972">
    <property type="entry name" value="Cupredoxin"/>
</dbReference>
<evidence type="ECO:0000256" key="4">
    <source>
        <dbReference type="ARBA" id="ARBA00071970"/>
    </source>
</evidence>
<name>A0A6J1DI73_MOMCH</name>
<dbReference type="Gene3D" id="2.60.40.420">
    <property type="entry name" value="Cupredoxins - blue copper proteins"/>
    <property type="match status" value="1"/>
</dbReference>
<proteinExistence type="predicted"/>
<dbReference type="CDD" id="cd11013">
    <property type="entry name" value="Plantacyanin"/>
    <property type="match status" value="1"/>
</dbReference>
<keyword evidence="2" id="KW-0186">Copper</keyword>
<feature type="signal peptide" evidence="6">
    <location>
        <begin position="1"/>
        <end position="30"/>
    </location>
</feature>
<dbReference type="InterPro" id="IPR003245">
    <property type="entry name" value="Phytocyanin_dom"/>
</dbReference>
<feature type="chain" id="PRO_5026809066" description="Basic blue protein" evidence="6">
    <location>
        <begin position="31"/>
        <end position="127"/>
    </location>
</feature>
<evidence type="ECO:0000259" key="7">
    <source>
        <dbReference type="PROSITE" id="PS51485"/>
    </source>
</evidence>
<dbReference type="InterPro" id="IPR041844">
    <property type="entry name" value="Plantacyanin"/>
</dbReference>
<dbReference type="GO" id="GO:0009055">
    <property type="term" value="F:electron transfer activity"/>
    <property type="evidence" value="ECO:0007669"/>
    <property type="project" value="InterPro"/>
</dbReference>
<keyword evidence="8" id="KW-1185">Reference proteome</keyword>